<gene>
    <name evidence="2" type="ORF">C4B68_19265</name>
</gene>
<feature type="compositionally biased region" description="Polar residues" evidence="1">
    <location>
        <begin position="24"/>
        <end position="35"/>
    </location>
</feature>
<accession>A0ABM6SSY2</accession>
<evidence type="ECO:0000313" key="3">
    <source>
        <dbReference type="Proteomes" id="UP000238413"/>
    </source>
</evidence>
<protein>
    <submittedName>
        <fullName evidence="2">Uncharacterized protein</fullName>
    </submittedName>
</protein>
<reference evidence="2 3" key="1">
    <citation type="submission" date="2018-02" db="EMBL/GenBank/DDBJ databases">
        <title>Complete genome sequence of Streptomyces dengpaensis, the producer of angucyclines.</title>
        <authorList>
            <person name="Yumei L."/>
        </authorList>
    </citation>
    <scope>NUCLEOTIDE SEQUENCE [LARGE SCALE GENOMIC DNA]</scope>
    <source>
        <strain evidence="2 3">XZHG99</strain>
    </source>
</reference>
<evidence type="ECO:0000256" key="1">
    <source>
        <dbReference type="SAM" id="MobiDB-lite"/>
    </source>
</evidence>
<proteinExistence type="predicted"/>
<feature type="region of interest" description="Disordered" evidence="1">
    <location>
        <begin position="1"/>
        <end position="43"/>
    </location>
</feature>
<evidence type="ECO:0000313" key="2">
    <source>
        <dbReference type="EMBL" id="AVH57553.1"/>
    </source>
</evidence>
<dbReference type="Proteomes" id="UP000238413">
    <property type="component" value="Chromosome"/>
</dbReference>
<keyword evidence="3" id="KW-1185">Reference proteome</keyword>
<name>A0ABM6SSY2_9ACTN</name>
<feature type="compositionally biased region" description="Polar residues" evidence="1">
    <location>
        <begin position="1"/>
        <end position="11"/>
    </location>
</feature>
<sequence>MSATPYNGTRTRSCRSAAPANHKATPNQSPASSCTPAYPASANEQARSRIWKGLPRGRRGNFGTCGNWSRFITGLRTSSGPPTWC</sequence>
<dbReference type="EMBL" id="CP026652">
    <property type="protein sequence ID" value="AVH57553.1"/>
    <property type="molecule type" value="Genomic_DNA"/>
</dbReference>
<organism evidence="2 3">
    <name type="scientific">Streptomyces dengpaensis</name>
    <dbReference type="NCBI Taxonomy" id="2049881"/>
    <lineage>
        <taxon>Bacteria</taxon>
        <taxon>Bacillati</taxon>
        <taxon>Actinomycetota</taxon>
        <taxon>Actinomycetes</taxon>
        <taxon>Kitasatosporales</taxon>
        <taxon>Streptomycetaceae</taxon>
        <taxon>Streptomyces</taxon>
    </lineage>
</organism>